<dbReference type="EMBL" id="LAZR01043552">
    <property type="protein sequence ID" value="KKL06803.1"/>
    <property type="molecule type" value="Genomic_DNA"/>
</dbReference>
<feature type="non-terminal residue" evidence="1">
    <location>
        <position position="83"/>
    </location>
</feature>
<gene>
    <name evidence="1" type="ORF">LCGC14_2592400</name>
</gene>
<sequence length="83" mass="9410">MLGKTASRMDLATLPSTKIPKPVEIEEKVPPVQIFKSSPYVMREFRAAWIATVANINWPSRSGLSTKQQQEEAIKLLDFLKDH</sequence>
<name>A0A0F9D3Y7_9ZZZZ</name>
<accession>A0A0F9D3Y7</accession>
<protein>
    <submittedName>
        <fullName evidence="1">Uncharacterized protein</fullName>
    </submittedName>
</protein>
<proteinExistence type="predicted"/>
<evidence type="ECO:0000313" key="1">
    <source>
        <dbReference type="EMBL" id="KKL06803.1"/>
    </source>
</evidence>
<reference evidence="1" key="1">
    <citation type="journal article" date="2015" name="Nature">
        <title>Complex archaea that bridge the gap between prokaryotes and eukaryotes.</title>
        <authorList>
            <person name="Spang A."/>
            <person name="Saw J.H."/>
            <person name="Jorgensen S.L."/>
            <person name="Zaremba-Niedzwiedzka K."/>
            <person name="Martijn J."/>
            <person name="Lind A.E."/>
            <person name="van Eijk R."/>
            <person name="Schleper C."/>
            <person name="Guy L."/>
            <person name="Ettema T.J."/>
        </authorList>
    </citation>
    <scope>NUCLEOTIDE SEQUENCE</scope>
</reference>
<comment type="caution">
    <text evidence="1">The sequence shown here is derived from an EMBL/GenBank/DDBJ whole genome shotgun (WGS) entry which is preliminary data.</text>
</comment>
<dbReference type="AlphaFoldDB" id="A0A0F9D3Y7"/>
<organism evidence="1">
    <name type="scientific">marine sediment metagenome</name>
    <dbReference type="NCBI Taxonomy" id="412755"/>
    <lineage>
        <taxon>unclassified sequences</taxon>
        <taxon>metagenomes</taxon>
        <taxon>ecological metagenomes</taxon>
    </lineage>
</organism>